<keyword evidence="1" id="KW-0472">Membrane</keyword>
<proteinExistence type="predicted"/>
<feature type="transmembrane region" description="Helical" evidence="1">
    <location>
        <begin position="74"/>
        <end position="97"/>
    </location>
</feature>
<dbReference type="Proteomes" id="UP001501310">
    <property type="component" value="Unassembled WGS sequence"/>
</dbReference>
<name>A0ABP7RWD4_9SPHN</name>
<keyword evidence="1" id="KW-1133">Transmembrane helix</keyword>
<evidence type="ECO:0000256" key="1">
    <source>
        <dbReference type="SAM" id="Phobius"/>
    </source>
</evidence>
<gene>
    <name evidence="2" type="ORF">GCM10022211_13400</name>
</gene>
<organism evidence="2 3">
    <name type="scientific">Sphingomonas humi</name>
    <dbReference type="NCBI Taxonomy" id="335630"/>
    <lineage>
        <taxon>Bacteria</taxon>
        <taxon>Pseudomonadati</taxon>
        <taxon>Pseudomonadota</taxon>
        <taxon>Alphaproteobacteria</taxon>
        <taxon>Sphingomonadales</taxon>
        <taxon>Sphingomonadaceae</taxon>
        <taxon>Sphingomonas</taxon>
    </lineage>
</organism>
<reference evidence="3" key="1">
    <citation type="journal article" date="2019" name="Int. J. Syst. Evol. Microbiol.">
        <title>The Global Catalogue of Microorganisms (GCM) 10K type strain sequencing project: providing services to taxonomists for standard genome sequencing and annotation.</title>
        <authorList>
            <consortium name="The Broad Institute Genomics Platform"/>
            <consortium name="The Broad Institute Genome Sequencing Center for Infectious Disease"/>
            <person name="Wu L."/>
            <person name="Ma J."/>
        </authorList>
    </citation>
    <scope>NUCLEOTIDE SEQUENCE [LARGE SCALE GENOMIC DNA]</scope>
    <source>
        <strain evidence="3">JCM 16603</strain>
    </source>
</reference>
<dbReference type="RefSeq" id="WP_344709401.1">
    <property type="nucleotide sequence ID" value="NZ_BAAAZD010000001.1"/>
</dbReference>
<accession>A0ABP7RWD4</accession>
<evidence type="ECO:0000313" key="2">
    <source>
        <dbReference type="EMBL" id="GAA4003191.1"/>
    </source>
</evidence>
<feature type="transmembrane region" description="Helical" evidence="1">
    <location>
        <begin position="12"/>
        <end position="27"/>
    </location>
</feature>
<dbReference type="EMBL" id="BAAAZD010000001">
    <property type="protein sequence ID" value="GAA4003191.1"/>
    <property type="molecule type" value="Genomic_DNA"/>
</dbReference>
<sequence>MLSRLMPEERLALLLGAIYIFLNLIWKELYDRYWIFAAIPHLIFWIVVLAFAIDRAASARHKDHLPPQRRRAAVAIPLVLGSLWFVETFVGVTPRLLAASSLALRSEEMADAQSKAGPGRAASIPYLEGIPDGGVKIIRYAEGNPKDLSQAEQLRLTGERIHGCKRIGRQDWLCGYD</sequence>
<protein>
    <submittedName>
        <fullName evidence="2">Uncharacterized protein</fullName>
    </submittedName>
</protein>
<evidence type="ECO:0000313" key="3">
    <source>
        <dbReference type="Proteomes" id="UP001501310"/>
    </source>
</evidence>
<feature type="transmembrane region" description="Helical" evidence="1">
    <location>
        <begin position="33"/>
        <end position="53"/>
    </location>
</feature>
<keyword evidence="3" id="KW-1185">Reference proteome</keyword>
<comment type="caution">
    <text evidence="2">The sequence shown here is derived from an EMBL/GenBank/DDBJ whole genome shotgun (WGS) entry which is preliminary data.</text>
</comment>
<keyword evidence="1" id="KW-0812">Transmembrane</keyword>